<dbReference type="Proteomes" id="UP001242811">
    <property type="component" value="Unassembled WGS sequence"/>
</dbReference>
<organism evidence="1 2">
    <name type="scientific">Paenibacillus brasilensis</name>
    <dbReference type="NCBI Taxonomy" id="128574"/>
    <lineage>
        <taxon>Bacteria</taxon>
        <taxon>Bacillati</taxon>
        <taxon>Bacillota</taxon>
        <taxon>Bacilli</taxon>
        <taxon>Bacillales</taxon>
        <taxon>Paenibacillaceae</taxon>
        <taxon>Paenibacillus</taxon>
    </lineage>
</organism>
<gene>
    <name evidence="1" type="ORF">QOZ95_002774</name>
</gene>
<protein>
    <submittedName>
        <fullName evidence="1">Uncharacterized protein</fullName>
    </submittedName>
</protein>
<dbReference type="EMBL" id="JAUSWA010000014">
    <property type="protein sequence ID" value="MDQ0494609.1"/>
    <property type="molecule type" value="Genomic_DNA"/>
</dbReference>
<evidence type="ECO:0000313" key="2">
    <source>
        <dbReference type="Proteomes" id="UP001242811"/>
    </source>
</evidence>
<proteinExistence type="predicted"/>
<reference evidence="1 2" key="1">
    <citation type="submission" date="2023-07" db="EMBL/GenBank/DDBJ databases">
        <title>Genomic Encyclopedia of Type Strains, Phase IV (KMG-IV): sequencing the most valuable type-strain genomes for metagenomic binning, comparative biology and taxonomic classification.</title>
        <authorList>
            <person name="Goeker M."/>
        </authorList>
    </citation>
    <scope>NUCLEOTIDE SEQUENCE [LARGE SCALE GENOMIC DNA]</scope>
    <source>
        <strain evidence="1 2">DSM 14914</strain>
    </source>
</reference>
<evidence type="ECO:0000313" key="1">
    <source>
        <dbReference type="EMBL" id="MDQ0494609.1"/>
    </source>
</evidence>
<accession>A0ABU0KZ94</accession>
<keyword evidence="2" id="KW-1185">Reference proteome</keyword>
<comment type="caution">
    <text evidence="1">The sequence shown here is derived from an EMBL/GenBank/DDBJ whole genome shotgun (WGS) entry which is preliminary data.</text>
</comment>
<sequence length="43" mass="4995">MQRHYAVGWCFPSPPPPDFFYQNLEIEIREGDASEASFPTESF</sequence>
<name>A0ABU0KZ94_9BACL</name>